<dbReference type="RefSeq" id="WP_068428691.1">
    <property type="nucleotide sequence ID" value="NZ_LVHI01000023.1"/>
</dbReference>
<proteinExistence type="predicted"/>
<gene>
    <name evidence="2" type="ORF">A3K89_08290</name>
</gene>
<feature type="domain" description="AbiEi antitoxin N-terminal" evidence="1">
    <location>
        <begin position="4"/>
        <end position="44"/>
    </location>
</feature>
<comment type="caution">
    <text evidence="2">The sequence shown here is derived from an EMBL/GenBank/DDBJ whole genome shotgun (WGS) entry which is preliminary data.</text>
</comment>
<evidence type="ECO:0000259" key="1">
    <source>
        <dbReference type="Pfam" id="PF13338"/>
    </source>
</evidence>
<sequence>MRPDSYGLITRASALEAGYTDTELQRLCARGELIRMVPGIYVRPELFDSLNPRQKHRLRTIATLRVNTADAVASHLSAAVLHGLDMWDTDLTRVHLTIPGGSGRTTSGLHVHTGALSNESVTVSDGIRLTTLDRTVSDCARIVDLDHAAVIGDSALRSKKVSMDQLRRAIEASARSNGIGAARRAFAAMDIGSESPGETLSRLRMMELGMPKPVLQQVLRVKGRFLARVDFYWKRWRVVGEFDGESKYDDHEDVVKEKWREDDLRDHGLEVIRWGWRDLWSFARVRDKFERACRRAERRR</sequence>
<evidence type="ECO:0000313" key="2">
    <source>
        <dbReference type="EMBL" id="OAK52765.1"/>
    </source>
</evidence>
<dbReference type="InterPro" id="IPR025159">
    <property type="entry name" value="AbiEi_N"/>
</dbReference>
<keyword evidence="3" id="KW-1185">Reference proteome</keyword>
<organism evidence="2 3">
    <name type="scientific">Rhodococcoides kyotonense</name>
    <dbReference type="NCBI Taxonomy" id="398843"/>
    <lineage>
        <taxon>Bacteria</taxon>
        <taxon>Bacillati</taxon>
        <taxon>Actinomycetota</taxon>
        <taxon>Actinomycetes</taxon>
        <taxon>Mycobacteriales</taxon>
        <taxon>Nocardiaceae</taxon>
        <taxon>Rhodococcoides</taxon>
    </lineage>
</organism>
<protein>
    <recommendedName>
        <fullName evidence="1">AbiEi antitoxin N-terminal domain-containing protein</fullName>
    </recommendedName>
</protein>
<name>A0A177YB70_9NOCA</name>
<dbReference type="EMBL" id="LVHI01000023">
    <property type="protein sequence ID" value="OAK52765.1"/>
    <property type="molecule type" value="Genomic_DNA"/>
</dbReference>
<reference evidence="2 3" key="1">
    <citation type="submission" date="2016-03" db="EMBL/GenBank/DDBJ databases">
        <title>Genome sequence of Rhodococcus kyotonensis KB10.</title>
        <authorList>
            <person name="Jeong H."/>
            <person name="Hong C.E."/>
            <person name="Jo S.H."/>
            <person name="Park J.M."/>
        </authorList>
    </citation>
    <scope>NUCLEOTIDE SEQUENCE [LARGE SCALE GENOMIC DNA]</scope>
    <source>
        <strain evidence="2 3">KB10</strain>
    </source>
</reference>
<accession>A0A177YB70</accession>
<dbReference type="Proteomes" id="UP000077519">
    <property type="component" value="Unassembled WGS sequence"/>
</dbReference>
<dbReference type="Pfam" id="PF13338">
    <property type="entry name" value="AbiEi_4"/>
    <property type="match status" value="1"/>
</dbReference>
<evidence type="ECO:0000313" key="3">
    <source>
        <dbReference type="Proteomes" id="UP000077519"/>
    </source>
</evidence>
<dbReference type="AlphaFoldDB" id="A0A177YB70"/>